<keyword evidence="15 17" id="KW-0275">Fatty acid biosynthesis</keyword>
<dbReference type="GO" id="GO:0005789">
    <property type="term" value="C:endoplasmic reticulum membrane"/>
    <property type="evidence" value="ECO:0007669"/>
    <property type="project" value="UniProtKB-SubCell"/>
</dbReference>
<evidence type="ECO:0000256" key="8">
    <source>
        <dbReference type="ARBA" id="ARBA00022824"/>
    </source>
</evidence>
<evidence type="ECO:0000256" key="11">
    <source>
        <dbReference type="ARBA" id="ARBA00023002"/>
    </source>
</evidence>
<keyword evidence="9" id="KW-0276">Fatty acid metabolism</keyword>
<dbReference type="CDD" id="cd03505">
    <property type="entry name" value="Delta9-FADS-like"/>
    <property type="match status" value="1"/>
</dbReference>
<evidence type="ECO:0000256" key="1">
    <source>
        <dbReference type="ARBA" id="ARBA00001954"/>
    </source>
</evidence>
<dbReference type="PANTHER" id="PTHR11351">
    <property type="entry name" value="ACYL-COA DESATURASE"/>
    <property type="match status" value="1"/>
</dbReference>
<keyword evidence="6 17" id="KW-0812">Transmembrane</keyword>
<feature type="transmembrane region" description="Helical" evidence="19">
    <location>
        <begin position="318"/>
        <end position="339"/>
    </location>
</feature>
<evidence type="ECO:0000256" key="17">
    <source>
        <dbReference type="RuleBase" id="RU000581"/>
    </source>
</evidence>
<dbReference type="AlphaFoldDB" id="A0A9Q1B0D1"/>
<evidence type="ECO:0000256" key="19">
    <source>
        <dbReference type="SAM" id="Phobius"/>
    </source>
</evidence>
<keyword evidence="5 17" id="KW-0444">Lipid biosynthesis</keyword>
<organism evidence="20 21">
    <name type="scientific">Phrynocephalus forsythii</name>
    <dbReference type="NCBI Taxonomy" id="171643"/>
    <lineage>
        <taxon>Eukaryota</taxon>
        <taxon>Metazoa</taxon>
        <taxon>Chordata</taxon>
        <taxon>Craniata</taxon>
        <taxon>Vertebrata</taxon>
        <taxon>Euteleostomi</taxon>
        <taxon>Lepidosauria</taxon>
        <taxon>Squamata</taxon>
        <taxon>Bifurcata</taxon>
        <taxon>Unidentata</taxon>
        <taxon>Episquamata</taxon>
        <taxon>Toxicofera</taxon>
        <taxon>Iguania</taxon>
        <taxon>Acrodonta</taxon>
        <taxon>Agamidae</taxon>
        <taxon>Agaminae</taxon>
        <taxon>Phrynocephalus</taxon>
    </lineage>
</organism>
<evidence type="ECO:0000256" key="7">
    <source>
        <dbReference type="ARBA" id="ARBA00022723"/>
    </source>
</evidence>
<evidence type="ECO:0000313" key="21">
    <source>
        <dbReference type="Proteomes" id="UP001142489"/>
    </source>
</evidence>
<evidence type="ECO:0000313" key="20">
    <source>
        <dbReference type="EMBL" id="KAJ7324462.1"/>
    </source>
</evidence>
<evidence type="ECO:0000256" key="3">
    <source>
        <dbReference type="ARBA" id="ARBA00009295"/>
    </source>
</evidence>
<evidence type="ECO:0000256" key="18">
    <source>
        <dbReference type="SAM" id="MobiDB-lite"/>
    </source>
</evidence>
<dbReference type="InterPro" id="IPR001522">
    <property type="entry name" value="FADS-1_CS"/>
</dbReference>
<keyword evidence="7" id="KW-0479">Metal-binding</keyword>
<evidence type="ECO:0000256" key="2">
    <source>
        <dbReference type="ARBA" id="ARBA00004477"/>
    </source>
</evidence>
<dbReference type="GO" id="GO:0070542">
    <property type="term" value="P:response to fatty acid"/>
    <property type="evidence" value="ECO:0007669"/>
    <property type="project" value="TreeGrafter"/>
</dbReference>
<protein>
    <recommendedName>
        <fullName evidence="4">stearoyl-CoA 9-desaturase</fullName>
        <ecNumber evidence="4">1.14.19.1</ecNumber>
    </recommendedName>
</protein>
<reference evidence="20" key="1">
    <citation type="journal article" date="2023" name="DNA Res.">
        <title>Chromosome-level genome assembly of Phrynocephalus forsythii using third-generation DNA sequencing and Hi-C analysis.</title>
        <authorList>
            <person name="Qi Y."/>
            <person name="Zhao W."/>
            <person name="Zhao Y."/>
            <person name="Niu C."/>
            <person name="Cao S."/>
            <person name="Zhang Y."/>
        </authorList>
    </citation>
    <scope>NUCLEOTIDE SEQUENCE</scope>
    <source>
        <tissue evidence="20">Muscle</tissue>
    </source>
</reference>
<dbReference type="GO" id="GO:0005506">
    <property type="term" value="F:iron ion binding"/>
    <property type="evidence" value="ECO:0007669"/>
    <property type="project" value="TreeGrafter"/>
</dbReference>
<evidence type="ECO:0000256" key="16">
    <source>
        <dbReference type="ARBA" id="ARBA00047947"/>
    </source>
</evidence>
<accession>A0A9Q1B0D1</accession>
<keyword evidence="13" id="KW-0443">Lipid metabolism</keyword>
<comment type="domain">
    <text evidence="17">The histidine box domains are involved in binding the catalytic metal ions.</text>
</comment>
<proteinExistence type="inferred from homology"/>
<evidence type="ECO:0000256" key="15">
    <source>
        <dbReference type="ARBA" id="ARBA00023160"/>
    </source>
</evidence>
<evidence type="ECO:0000256" key="6">
    <source>
        <dbReference type="ARBA" id="ARBA00022692"/>
    </source>
</evidence>
<comment type="similarity">
    <text evidence="3 17">Belongs to the fatty acid desaturase type 1 family.</text>
</comment>
<evidence type="ECO:0000256" key="14">
    <source>
        <dbReference type="ARBA" id="ARBA00023136"/>
    </source>
</evidence>
<evidence type="ECO:0000256" key="12">
    <source>
        <dbReference type="ARBA" id="ARBA00023004"/>
    </source>
</evidence>
<comment type="cofactor">
    <cofactor evidence="1 17">
        <name>Fe(2+)</name>
        <dbReference type="ChEBI" id="CHEBI:29033"/>
    </cofactor>
</comment>
<sequence length="434" mass="49718">MYDFHEHKEATSVRPRPSQEIRCQWVVVRGSPELQQEPVSPIASRANGKAERARRSRSSEEEPGIFPSAGSILRTRCVMPAQLSAMEVSPEFSATHAFAHMAQNGAVNVEKVHPPEEDVRSEREMTDDVFDESYHEKKGPKPATVYVWRNIILMSLLHLYAVYALWLIPSTHLLTSLWAILCFILSGLGITAGAHRLWSHRSYKATLPLRIFLAVINSMAFQNDIYEWARDHRGHHKFSETDADPHNATRGFFFSHVGWLLVRKHPDVIEKGKKLDLSDLKADKVVMFQRRFYKPSVLIMCFIVPSVVPWYFWGESLYNSFFIAAILRYTMILNATWLVNSAAHMYGNRPYDRNINPRENHLVVFGALGEGFHNYHHTFPFDYSTSEFGLKWNFTTAFIDLMCYLGLASDTKRASKDIILARKIRTGDGSHKTG</sequence>
<dbReference type="PRINTS" id="PR00075">
    <property type="entry name" value="FACDDSATRASE"/>
</dbReference>
<comment type="caution">
    <text evidence="20">The sequence shown here is derived from an EMBL/GenBank/DDBJ whole genome shotgun (WGS) entry which is preliminary data.</text>
</comment>
<keyword evidence="21" id="KW-1185">Reference proteome</keyword>
<dbReference type="GO" id="GO:0004768">
    <property type="term" value="F:stearoyl-CoA 9-desaturase activity"/>
    <property type="evidence" value="ECO:0007669"/>
    <property type="project" value="UniProtKB-EC"/>
</dbReference>
<comment type="catalytic activity">
    <reaction evidence="16">
        <text>octadecanoyl-CoA + 2 Fe(II)-[cytochrome b5] + O2 + 2 H(+) = (9Z)-octadecenoyl-CoA + 2 Fe(III)-[cytochrome b5] + 2 H2O</text>
        <dbReference type="Rhea" id="RHEA:19721"/>
        <dbReference type="Rhea" id="RHEA-COMP:10438"/>
        <dbReference type="Rhea" id="RHEA-COMP:10439"/>
        <dbReference type="ChEBI" id="CHEBI:15377"/>
        <dbReference type="ChEBI" id="CHEBI:15378"/>
        <dbReference type="ChEBI" id="CHEBI:15379"/>
        <dbReference type="ChEBI" id="CHEBI:29033"/>
        <dbReference type="ChEBI" id="CHEBI:29034"/>
        <dbReference type="ChEBI" id="CHEBI:57387"/>
        <dbReference type="ChEBI" id="CHEBI:57394"/>
        <dbReference type="EC" id="1.14.19.1"/>
    </reaction>
</comment>
<evidence type="ECO:0000256" key="10">
    <source>
        <dbReference type="ARBA" id="ARBA00022989"/>
    </source>
</evidence>
<dbReference type="InterPro" id="IPR015876">
    <property type="entry name" value="Acyl-CoA_DS"/>
</dbReference>
<evidence type="ECO:0000256" key="13">
    <source>
        <dbReference type="ARBA" id="ARBA00023098"/>
    </source>
</evidence>
<comment type="subcellular location">
    <subcellularLocation>
        <location evidence="2">Endoplasmic reticulum membrane</location>
        <topology evidence="2">Multi-pass membrane protein</topology>
    </subcellularLocation>
</comment>
<feature type="compositionally biased region" description="Basic and acidic residues" evidence="18">
    <location>
        <begin position="48"/>
        <end position="60"/>
    </location>
</feature>
<dbReference type="EC" id="1.14.19.1" evidence="4"/>
<dbReference type="GO" id="GO:1903966">
    <property type="term" value="P:monounsaturated fatty acid biosynthetic process"/>
    <property type="evidence" value="ECO:0007669"/>
    <property type="project" value="TreeGrafter"/>
</dbReference>
<keyword evidence="10 19" id="KW-1133">Transmembrane helix</keyword>
<evidence type="ECO:0000256" key="4">
    <source>
        <dbReference type="ARBA" id="ARBA00012620"/>
    </source>
</evidence>
<keyword evidence="12" id="KW-0408">Iron</keyword>
<feature type="region of interest" description="Disordered" evidence="18">
    <location>
        <begin position="34"/>
        <end position="65"/>
    </location>
</feature>
<name>A0A9Q1B0D1_9SAUR</name>
<keyword evidence="8" id="KW-0256">Endoplasmic reticulum</keyword>
<keyword evidence="11 17" id="KW-0560">Oxidoreductase</keyword>
<keyword evidence="14 19" id="KW-0472">Membrane</keyword>
<dbReference type="GO" id="GO:0032896">
    <property type="term" value="F:palmitoyl-CoA 9-desaturase activity"/>
    <property type="evidence" value="ECO:0007669"/>
    <property type="project" value="TreeGrafter"/>
</dbReference>
<dbReference type="PANTHER" id="PTHR11351:SF102">
    <property type="entry name" value="STEAROYL-COA DESATURASE"/>
    <property type="match status" value="1"/>
</dbReference>
<feature type="transmembrane region" description="Helical" evidence="19">
    <location>
        <begin position="292"/>
        <end position="312"/>
    </location>
</feature>
<feature type="transmembrane region" description="Helical" evidence="19">
    <location>
        <begin position="174"/>
        <end position="194"/>
    </location>
</feature>
<dbReference type="GO" id="GO:0006636">
    <property type="term" value="P:unsaturated fatty acid biosynthetic process"/>
    <property type="evidence" value="ECO:0007669"/>
    <property type="project" value="TreeGrafter"/>
</dbReference>
<dbReference type="OrthoDB" id="10260134at2759"/>
<dbReference type="PROSITE" id="PS00476">
    <property type="entry name" value="FATTY_ACID_DESATUR_1"/>
    <property type="match status" value="1"/>
</dbReference>
<feature type="transmembrane region" description="Helical" evidence="19">
    <location>
        <begin position="147"/>
        <end position="168"/>
    </location>
</feature>
<dbReference type="EMBL" id="JAPFRF010000008">
    <property type="protein sequence ID" value="KAJ7324462.1"/>
    <property type="molecule type" value="Genomic_DNA"/>
</dbReference>
<evidence type="ECO:0000256" key="9">
    <source>
        <dbReference type="ARBA" id="ARBA00022832"/>
    </source>
</evidence>
<dbReference type="Proteomes" id="UP001142489">
    <property type="component" value="Unassembled WGS sequence"/>
</dbReference>
<evidence type="ECO:0000256" key="5">
    <source>
        <dbReference type="ARBA" id="ARBA00022516"/>
    </source>
</evidence>
<gene>
    <name evidence="20" type="ORF">JRQ81_017482</name>
</gene>